<accession>A0ABT6TBG6</accession>
<sequence>MKYVLSTLLLIIVMGITGCRVNDDNRKMTLTVGGESVDYVMYNPSESENGQDYRYKFAFQEEPLTNIKYIKMQDKITINFGNPSPDKVSVRDSLLHSNGEYIYPDKLSLVTPLPIKDGVSKYIVQKNPASALSSQFDKSKKYFRGITITASWGKQEKQYLFVIRTDT</sequence>
<dbReference type="RefSeq" id="WP_282906696.1">
    <property type="nucleotide sequence ID" value="NZ_JAGRPV010000001.1"/>
</dbReference>
<dbReference type="Proteomes" id="UP001161691">
    <property type="component" value="Unassembled WGS sequence"/>
</dbReference>
<evidence type="ECO:0000313" key="2">
    <source>
        <dbReference type="Proteomes" id="UP001161691"/>
    </source>
</evidence>
<proteinExistence type="predicted"/>
<reference evidence="1" key="1">
    <citation type="submission" date="2023-04" db="EMBL/GenBank/DDBJ databases">
        <title>Comparative genomic analysis of Cohnella hashimotonis sp. nov., isolated from the International Space Station.</title>
        <authorList>
            <person name="Venkateswaran K."/>
            <person name="Simpson A."/>
        </authorList>
    </citation>
    <scope>NUCLEOTIDE SEQUENCE</scope>
    <source>
        <strain evidence="1">F6_2S_P_1</strain>
    </source>
</reference>
<protein>
    <recommendedName>
        <fullName evidence="3">Lipoprotein</fullName>
    </recommendedName>
</protein>
<name>A0ABT6TBG6_9BACL</name>
<evidence type="ECO:0000313" key="1">
    <source>
        <dbReference type="EMBL" id="MDI4643643.1"/>
    </source>
</evidence>
<dbReference type="PROSITE" id="PS51257">
    <property type="entry name" value="PROKAR_LIPOPROTEIN"/>
    <property type="match status" value="1"/>
</dbReference>
<keyword evidence="2" id="KW-1185">Reference proteome</keyword>
<evidence type="ECO:0008006" key="3">
    <source>
        <dbReference type="Google" id="ProtNLM"/>
    </source>
</evidence>
<dbReference type="EMBL" id="JAGRPV010000001">
    <property type="protein sequence ID" value="MDI4643643.1"/>
    <property type="molecule type" value="Genomic_DNA"/>
</dbReference>
<gene>
    <name evidence="1" type="ORF">KB449_01670</name>
</gene>
<organism evidence="1 2">
    <name type="scientific">Cohnella hashimotonis</name>
    <dbReference type="NCBI Taxonomy" id="2826895"/>
    <lineage>
        <taxon>Bacteria</taxon>
        <taxon>Bacillati</taxon>
        <taxon>Bacillota</taxon>
        <taxon>Bacilli</taxon>
        <taxon>Bacillales</taxon>
        <taxon>Paenibacillaceae</taxon>
        <taxon>Cohnella</taxon>
    </lineage>
</organism>
<comment type="caution">
    <text evidence="1">The sequence shown here is derived from an EMBL/GenBank/DDBJ whole genome shotgun (WGS) entry which is preliminary data.</text>
</comment>